<evidence type="ECO:0000313" key="2">
    <source>
        <dbReference type="EMBL" id="TFZ41207.1"/>
    </source>
</evidence>
<feature type="transmembrane region" description="Helical" evidence="1">
    <location>
        <begin position="80"/>
        <end position="99"/>
    </location>
</feature>
<organism evidence="2 3">
    <name type="scientific">Soehngenia longivitae</name>
    <dbReference type="NCBI Taxonomy" id="2562294"/>
    <lineage>
        <taxon>Bacteria</taxon>
        <taxon>Bacillati</taxon>
        <taxon>Bacillota</taxon>
        <taxon>Tissierellia</taxon>
        <taxon>Tissierellales</taxon>
        <taxon>Tissierellaceae</taxon>
        <taxon>Soehngenia</taxon>
    </lineage>
</organism>
<dbReference type="AlphaFoldDB" id="A0A4Z0D8J0"/>
<reference evidence="2 3" key="1">
    <citation type="submission" date="2019-03" db="EMBL/GenBank/DDBJ databases">
        <title>Draft genome sequence data and analysis of a Fermenting Bacterium, Soehngenia longevitae strain 1933PT, isolated from petroleum reservoir in Azerbaijan.</title>
        <authorList>
            <person name="Grouzdev D.S."/>
            <person name="Bidzhieva S.K."/>
            <person name="Sokolova D.S."/>
            <person name="Tourova T.P."/>
            <person name="Poltaraus A.B."/>
            <person name="Nazina T.N."/>
        </authorList>
    </citation>
    <scope>NUCLEOTIDE SEQUENCE [LARGE SCALE GENOMIC DNA]</scope>
    <source>
        <strain evidence="2 3">1933P</strain>
    </source>
</reference>
<dbReference type="EMBL" id="SRIB01000003">
    <property type="protein sequence ID" value="TFZ41207.1"/>
    <property type="molecule type" value="Genomic_DNA"/>
</dbReference>
<keyword evidence="1" id="KW-1133">Transmembrane helix</keyword>
<evidence type="ECO:0008006" key="4">
    <source>
        <dbReference type="Google" id="ProtNLM"/>
    </source>
</evidence>
<keyword evidence="3" id="KW-1185">Reference proteome</keyword>
<evidence type="ECO:0000313" key="3">
    <source>
        <dbReference type="Proteomes" id="UP000298381"/>
    </source>
</evidence>
<gene>
    <name evidence="2" type="ORF">E4100_03665</name>
</gene>
<feature type="transmembrane region" description="Helical" evidence="1">
    <location>
        <begin position="54"/>
        <end position="73"/>
    </location>
</feature>
<dbReference type="OrthoDB" id="2048336at2"/>
<sequence>MKKYKIAAILMIIHGGIIELGGFLALIPVILYGTDKVNVGQYFSFIVPYLQENFYLMMIISGIFGIVRLIGAIGLLKNRMWGLVLSVVNCVITMALMIFMLPAGIIDGIFACTALILILTQYFGKNKIEE</sequence>
<accession>A0A4Z0D8J0</accession>
<proteinExistence type="predicted"/>
<feature type="transmembrane region" description="Helical" evidence="1">
    <location>
        <begin position="105"/>
        <end position="124"/>
    </location>
</feature>
<dbReference type="Proteomes" id="UP000298381">
    <property type="component" value="Unassembled WGS sequence"/>
</dbReference>
<keyword evidence="1" id="KW-0812">Transmembrane</keyword>
<keyword evidence="1" id="KW-0472">Membrane</keyword>
<name>A0A4Z0D8J0_9FIRM</name>
<comment type="caution">
    <text evidence="2">The sequence shown here is derived from an EMBL/GenBank/DDBJ whole genome shotgun (WGS) entry which is preliminary data.</text>
</comment>
<dbReference type="RefSeq" id="WP_135270688.1">
    <property type="nucleotide sequence ID" value="NZ_SRIB01000003.1"/>
</dbReference>
<feature type="transmembrane region" description="Helical" evidence="1">
    <location>
        <begin position="7"/>
        <end position="34"/>
    </location>
</feature>
<evidence type="ECO:0000256" key="1">
    <source>
        <dbReference type="SAM" id="Phobius"/>
    </source>
</evidence>
<protein>
    <recommendedName>
        <fullName evidence="4">DUF2127 domain-containing protein</fullName>
    </recommendedName>
</protein>